<dbReference type="Pfam" id="PF03466">
    <property type="entry name" value="LysR_substrate"/>
    <property type="match status" value="1"/>
</dbReference>
<dbReference type="AlphaFoldDB" id="D1P636"/>
<dbReference type="CDD" id="cd05466">
    <property type="entry name" value="PBP2_LTTR_substrate"/>
    <property type="match status" value="1"/>
</dbReference>
<dbReference type="EMBL" id="ABXV02000042">
    <property type="protein sequence ID" value="EFB71159.1"/>
    <property type="molecule type" value="Genomic_DNA"/>
</dbReference>
<dbReference type="PANTHER" id="PTHR30346">
    <property type="entry name" value="TRANSCRIPTIONAL DUAL REGULATOR HCAR-RELATED"/>
    <property type="match status" value="1"/>
</dbReference>
<dbReference type="PANTHER" id="PTHR30346:SF26">
    <property type="entry name" value="HYDROGEN PEROXIDE-INDUCIBLE GENES ACTIVATOR"/>
    <property type="match status" value="1"/>
</dbReference>
<comment type="similarity">
    <text evidence="1">Belongs to the LysR transcriptional regulatory family.</text>
</comment>
<evidence type="ECO:0000256" key="1">
    <source>
        <dbReference type="ARBA" id="ARBA00009437"/>
    </source>
</evidence>
<dbReference type="PRINTS" id="PR00039">
    <property type="entry name" value="HTHLYSR"/>
</dbReference>
<dbReference type="GO" id="GO:0003677">
    <property type="term" value="F:DNA binding"/>
    <property type="evidence" value="ECO:0007669"/>
    <property type="project" value="UniProtKB-KW"/>
</dbReference>
<evidence type="ECO:0000256" key="2">
    <source>
        <dbReference type="ARBA" id="ARBA00023015"/>
    </source>
</evidence>
<reference evidence="7" key="1">
    <citation type="submission" date="2009-12" db="EMBL/GenBank/DDBJ databases">
        <authorList>
            <person name="Weinstock G."/>
            <person name="Sodergren E."/>
            <person name="Clifton S."/>
            <person name="Fulton L."/>
            <person name="Fulton B."/>
            <person name="Courtney L."/>
            <person name="Fronick C."/>
            <person name="Harrison M."/>
            <person name="Strong C."/>
            <person name="Farmer C."/>
            <person name="Delahaunty K."/>
            <person name="Markovic C."/>
            <person name="Hall O."/>
            <person name="Minx P."/>
            <person name="Tomlinson C."/>
            <person name="Mitreva M."/>
            <person name="Nelson J."/>
            <person name="Hou S."/>
            <person name="Wollam A."/>
            <person name="Pepin K.H."/>
            <person name="Johnson M."/>
            <person name="Bhonagiri V."/>
            <person name="Nash W.E."/>
            <person name="Warren W."/>
            <person name="Chinwalla A."/>
            <person name="Mardis E.R."/>
            <person name="Wilson R.K."/>
        </authorList>
    </citation>
    <scope>NUCLEOTIDE SEQUENCE [LARGE SCALE GENOMIC DNA]</scope>
    <source>
        <strain evidence="7">DSM 4541</strain>
    </source>
</reference>
<dbReference type="HOGENOM" id="CLU_039613_6_4_6"/>
<evidence type="ECO:0000256" key="4">
    <source>
        <dbReference type="ARBA" id="ARBA00023159"/>
    </source>
</evidence>
<dbReference type="InterPro" id="IPR036388">
    <property type="entry name" value="WH-like_DNA-bd_sf"/>
</dbReference>
<evidence type="ECO:0000313" key="7">
    <source>
        <dbReference type="EMBL" id="EFB71159.1"/>
    </source>
</evidence>
<keyword evidence="2" id="KW-0805">Transcription regulation</keyword>
<dbReference type="SUPFAM" id="SSF46785">
    <property type="entry name" value="Winged helix' DNA-binding domain"/>
    <property type="match status" value="1"/>
</dbReference>
<keyword evidence="4" id="KW-0010">Activator</keyword>
<keyword evidence="8" id="KW-1185">Reference proteome</keyword>
<protein>
    <submittedName>
        <fullName evidence="7">Transcriptional regulator, LysR family</fullName>
    </submittedName>
</protein>
<dbReference type="RefSeq" id="WP_006815699.1">
    <property type="nucleotide sequence ID" value="NZ_GG703820.1"/>
</dbReference>
<proteinExistence type="inferred from homology"/>
<dbReference type="PROSITE" id="PS50931">
    <property type="entry name" value="HTH_LYSR"/>
    <property type="match status" value="1"/>
</dbReference>
<keyword evidence="5" id="KW-0804">Transcription</keyword>
<dbReference type="FunFam" id="1.10.10.10:FF:000001">
    <property type="entry name" value="LysR family transcriptional regulator"/>
    <property type="match status" value="1"/>
</dbReference>
<evidence type="ECO:0000259" key="6">
    <source>
        <dbReference type="PROSITE" id="PS50931"/>
    </source>
</evidence>
<dbReference type="eggNOG" id="COG0583">
    <property type="taxonomic scope" value="Bacteria"/>
</dbReference>
<keyword evidence="3" id="KW-0238">DNA-binding</keyword>
<feature type="domain" description="HTH lysR-type" evidence="6">
    <location>
        <begin position="1"/>
        <end position="58"/>
    </location>
</feature>
<dbReference type="GO" id="GO:0003700">
    <property type="term" value="F:DNA-binding transcription factor activity"/>
    <property type="evidence" value="ECO:0007669"/>
    <property type="project" value="InterPro"/>
</dbReference>
<sequence>MDKRQLRAFICVFEERNITHAAELLHVTQPALSSTIKALEDELDTQLFIRKPRGVDVTEHARMLYPHACRMINDMDVLASRFSKRQSQTELTIGIEQDIPSSCLSYLLATIQHNLDNVQLTLDPGCTGNIRLGCESLRCEDELFITLFDDTYALAYPVDHPISQIDELTLAHLYNQNWILYPESNFHQRFQLFYDSSVGGNNTNAGSFSLALDLVEAGFGLTIAPSLLIKSRCHLASRQLPSYPLPHRIGICYTIQALENYGVSQLLSVLNKSV</sequence>
<dbReference type="InterPro" id="IPR005119">
    <property type="entry name" value="LysR_subst-bd"/>
</dbReference>
<evidence type="ECO:0000256" key="3">
    <source>
        <dbReference type="ARBA" id="ARBA00023125"/>
    </source>
</evidence>
<dbReference type="Proteomes" id="UP000005512">
    <property type="component" value="Unassembled WGS sequence"/>
</dbReference>
<dbReference type="Pfam" id="PF00126">
    <property type="entry name" value="HTH_1"/>
    <property type="match status" value="1"/>
</dbReference>
<dbReference type="InterPro" id="IPR036390">
    <property type="entry name" value="WH_DNA-bd_sf"/>
</dbReference>
<organism evidence="7 8">
    <name type="scientific">Providencia rustigianii DSM 4541</name>
    <dbReference type="NCBI Taxonomy" id="500637"/>
    <lineage>
        <taxon>Bacteria</taxon>
        <taxon>Pseudomonadati</taxon>
        <taxon>Pseudomonadota</taxon>
        <taxon>Gammaproteobacteria</taxon>
        <taxon>Enterobacterales</taxon>
        <taxon>Morganellaceae</taxon>
        <taxon>Providencia</taxon>
    </lineage>
</organism>
<comment type="caution">
    <text evidence="7">The sequence shown here is derived from an EMBL/GenBank/DDBJ whole genome shotgun (WGS) entry which is preliminary data.</text>
</comment>
<dbReference type="Gene3D" id="3.40.190.290">
    <property type="match status" value="1"/>
</dbReference>
<name>D1P636_9GAMM</name>
<evidence type="ECO:0000313" key="8">
    <source>
        <dbReference type="Proteomes" id="UP000005512"/>
    </source>
</evidence>
<evidence type="ECO:0000256" key="5">
    <source>
        <dbReference type="ARBA" id="ARBA00023163"/>
    </source>
</evidence>
<dbReference type="InterPro" id="IPR000847">
    <property type="entry name" value="LysR_HTH_N"/>
</dbReference>
<dbReference type="Gene3D" id="1.10.10.10">
    <property type="entry name" value="Winged helix-like DNA-binding domain superfamily/Winged helix DNA-binding domain"/>
    <property type="match status" value="1"/>
</dbReference>
<dbReference type="GO" id="GO:0032993">
    <property type="term" value="C:protein-DNA complex"/>
    <property type="evidence" value="ECO:0007669"/>
    <property type="project" value="TreeGrafter"/>
</dbReference>
<dbReference type="STRING" id="500637.PROVRUST_07700"/>
<accession>D1P636</accession>
<dbReference type="SUPFAM" id="SSF53850">
    <property type="entry name" value="Periplasmic binding protein-like II"/>
    <property type="match status" value="1"/>
</dbReference>
<gene>
    <name evidence="7" type="ORF">PROVRUST_07700</name>
</gene>